<dbReference type="PANTHER" id="PTHR30071:SF1">
    <property type="entry name" value="CYTOCHROME B_B6 PROTEIN-RELATED"/>
    <property type="match status" value="1"/>
</dbReference>
<dbReference type="AlphaFoldDB" id="A0A1W1CWW8"/>
<feature type="transmembrane region" description="Helical" evidence="6">
    <location>
        <begin position="1014"/>
        <end position="1035"/>
    </location>
</feature>
<name>A0A1W1CWW8_9ZZZZ</name>
<feature type="transmembrane region" description="Helical" evidence="6">
    <location>
        <begin position="978"/>
        <end position="1002"/>
    </location>
</feature>
<evidence type="ECO:0000256" key="3">
    <source>
        <dbReference type="ARBA" id="ARBA00022748"/>
    </source>
</evidence>
<dbReference type="EMBL" id="FPHH01000137">
    <property type="protein sequence ID" value="SFV70217.1"/>
    <property type="molecule type" value="Genomic_DNA"/>
</dbReference>
<feature type="transmembrane region" description="Helical" evidence="6">
    <location>
        <begin position="44"/>
        <end position="66"/>
    </location>
</feature>
<feature type="transmembrane region" description="Helical" evidence="6">
    <location>
        <begin position="430"/>
        <end position="448"/>
    </location>
</feature>
<proteinExistence type="predicted"/>
<keyword evidence="3" id="KW-0201">Cytochrome c-type biogenesis</keyword>
<feature type="transmembrane region" description="Helical" evidence="6">
    <location>
        <begin position="870"/>
        <end position="896"/>
    </location>
</feature>
<feature type="transmembrane region" description="Helical" evidence="6">
    <location>
        <begin position="774"/>
        <end position="796"/>
    </location>
</feature>
<evidence type="ECO:0000256" key="2">
    <source>
        <dbReference type="ARBA" id="ARBA00022692"/>
    </source>
</evidence>
<evidence type="ECO:0000259" key="8">
    <source>
        <dbReference type="Pfam" id="PF05140"/>
    </source>
</evidence>
<feature type="transmembrane region" description="Helical" evidence="6">
    <location>
        <begin position="917"/>
        <end position="938"/>
    </location>
</feature>
<protein>
    <submittedName>
        <fullName evidence="9">Putative cytochrome C-type biogenesis protein</fullName>
    </submittedName>
</protein>
<evidence type="ECO:0000256" key="6">
    <source>
        <dbReference type="SAM" id="Phobius"/>
    </source>
</evidence>
<feature type="domain" description="Cytochrome c assembly protein" evidence="7">
    <location>
        <begin position="802"/>
        <end position="1006"/>
    </location>
</feature>
<gene>
    <name evidence="9" type="ORF">MNB_SM-5-1373</name>
</gene>
<sequence length="1041" mass="117050">MKTLLSFVGSMKSMVVLMLIFAFAIGYATIVENDYGTMTAKAEIYNAQWFNVLLGLLAINLVYNIIHFKMYKVQKAPIFIFHVAFLVILFGAAVTRYMGYEGIMHIRNGMIASSMMSSDPYFNVEAKVGNKVASYSKIAYLSKRSHNDLEASLDVAGKDVDVELKQYIPNAITSIVEDPKGSEMLSLMVTGGGRGKPVALDRGNYYNAGNFILDFESGKTFAKPTISLYLQNNKLYMKHNMPLSYLKMADRSKGELAPNDKEVFNKRTLYTTKFGSFVLRKYLPHAVKKVITNPNAKLRSSGLGLLRFSVDVDGKKRDLSVYFRDGVEGDASHVNIDGVDVYISFGAKEIKIPFQVKLLKFQLDRYPGSMSPASYASEVEVIDKANNFHEKYRIYMNHVLEYRGYRFFQSSYDMDEGGTVLSVNHDPGTVPTYIGYALLALGMFWALFSKKFRFARLSKKAKDAAKAKAVPALLAMGVLLSMTPSVHAESLDPSIKTILSFDKAHTKKFSQLIVQDMKGRMKPIDTLALEVLAKIHRSATLKVANKELSADQVLLGMMMRPDIYRDIKLIRTGNEHINKILGIAKDAKYASFAQFFQNPDNTSGYKLMNLVDEASRKAPKDRDRLDKAALKIDEKVNVVYMVFTGSLLRIWPKPNDVNNKWYATIEALKKFSPQNSERVRALAVNYFSSVDASLKSGNWSKSNEAVDKIVAYQKKYGAAVYPKANKIKAEIFYNHSNIFEILWPLYFIVGFVLLILSFIKILKPRFKMAFITKSALGLLGLFFIAHTLGLALRWYISGHAPWSNGFESMTYIAWATVLAGFIFSKQSPITLASTSILAGLILFVAHLSWMNPQITNLVPVLNSYWLSIHVSMITASYGFLALGALLGFITLLLFIAKNEKNEKQISLSIKELNAINEMSLMIGLAMLTVGNFLGGVWANESWGRYWSWDPKETWALVTIIVYAVVLHLRFIKSIYNDFNYSVISLMAFTSVLMTYFGVNYYLAGMHSYAKGDPVPIPDFVPISYAIVFVIIIFAFRNRKLA</sequence>
<dbReference type="Pfam" id="PF05140">
    <property type="entry name" value="ResB"/>
    <property type="match status" value="1"/>
</dbReference>
<dbReference type="GO" id="GO:0020037">
    <property type="term" value="F:heme binding"/>
    <property type="evidence" value="ECO:0007669"/>
    <property type="project" value="InterPro"/>
</dbReference>
<accession>A0A1W1CWW8</accession>
<keyword evidence="2 6" id="KW-0812">Transmembrane</keyword>
<feature type="transmembrane region" description="Helical" evidence="6">
    <location>
        <begin position="741"/>
        <end position="762"/>
    </location>
</feature>
<dbReference type="GO" id="GO:0005886">
    <property type="term" value="C:plasma membrane"/>
    <property type="evidence" value="ECO:0007669"/>
    <property type="project" value="TreeGrafter"/>
</dbReference>
<feature type="transmembrane region" description="Helical" evidence="6">
    <location>
        <begin position="831"/>
        <end position="850"/>
    </location>
</feature>
<dbReference type="GO" id="GO:0017004">
    <property type="term" value="P:cytochrome complex assembly"/>
    <property type="evidence" value="ECO:0007669"/>
    <property type="project" value="UniProtKB-KW"/>
</dbReference>
<keyword evidence="4 6" id="KW-1133">Transmembrane helix</keyword>
<dbReference type="InterPro" id="IPR002541">
    <property type="entry name" value="Cyt_c_assembly"/>
</dbReference>
<dbReference type="InterPro" id="IPR007816">
    <property type="entry name" value="ResB-like_domain"/>
</dbReference>
<dbReference type="InterPro" id="IPR045062">
    <property type="entry name" value="Cyt_c_biogenesis_CcsA/CcmC"/>
</dbReference>
<comment type="subcellular location">
    <subcellularLocation>
        <location evidence="1">Membrane</location>
        <topology evidence="1">Multi-pass membrane protein</topology>
    </subcellularLocation>
</comment>
<evidence type="ECO:0000313" key="9">
    <source>
        <dbReference type="EMBL" id="SFV70217.1"/>
    </source>
</evidence>
<evidence type="ECO:0000259" key="7">
    <source>
        <dbReference type="Pfam" id="PF01578"/>
    </source>
</evidence>
<feature type="transmembrane region" description="Helical" evidence="6">
    <location>
        <begin position="78"/>
        <end position="98"/>
    </location>
</feature>
<reference evidence="9" key="1">
    <citation type="submission" date="2016-10" db="EMBL/GenBank/DDBJ databases">
        <authorList>
            <person name="de Groot N.N."/>
        </authorList>
    </citation>
    <scope>NUCLEOTIDE SEQUENCE</scope>
</reference>
<feature type="transmembrane region" description="Helical" evidence="6">
    <location>
        <begin position="953"/>
        <end position="971"/>
    </location>
</feature>
<feature type="transmembrane region" description="Helical" evidence="6">
    <location>
        <begin position="808"/>
        <end position="824"/>
    </location>
</feature>
<evidence type="ECO:0000256" key="5">
    <source>
        <dbReference type="ARBA" id="ARBA00023136"/>
    </source>
</evidence>
<organism evidence="9">
    <name type="scientific">hydrothermal vent metagenome</name>
    <dbReference type="NCBI Taxonomy" id="652676"/>
    <lineage>
        <taxon>unclassified sequences</taxon>
        <taxon>metagenomes</taxon>
        <taxon>ecological metagenomes</taxon>
    </lineage>
</organism>
<dbReference type="PANTHER" id="PTHR30071">
    <property type="entry name" value="HEME EXPORTER PROTEIN C"/>
    <property type="match status" value="1"/>
</dbReference>
<dbReference type="Pfam" id="PF01578">
    <property type="entry name" value="Cytochrom_C_asm"/>
    <property type="match status" value="1"/>
</dbReference>
<feature type="transmembrane region" description="Helical" evidence="6">
    <location>
        <begin position="469"/>
        <end position="487"/>
    </location>
</feature>
<feature type="domain" description="ResB-like" evidence="8">
    <location>
        <begin position="342"/>
        <end position="416"/>
    </location>
</feature>
<evidence type="ECO:0000256" key="4">
    <source>
        <dbReference type="ARBA" id="ARBA00022989"/>
    </source>
</evidence>
<evidence type="ECO:0000256" key="1">
    <source>
        <dbReference type="ARBA" id="ARBA00004141"/>
    </source>
</evidence>
<keyword evidence="5 6" id="KW-0472">Membrane</keyword>